<dbReference type="Pfam" id="PF06812">
    <property type="entry name" value="ImpA_N"/>
    <property type="match status" value="1"/>
</dbReference>
<keyword evidence="3" id="KW-1185">Reference proteome</keyword>
<organism evidence="2 3">
    <name type="scientific">Zoogloea ramigera</name>
    <dbReference type="NCBI Taxonomy" id="350"/>
    <lineage>
        <taxon>Bacteria</taxon>
        <taxon>Pseudomonadati</taxon>
        <taxon>Pseudomonadota</taxon>
        <taxon>Betaproteobacteria</taxon>
        <taxon>Rhodocyclales</taxon>
        <taxon>Zoogloeaceae</taxon>
        <taxon>Zoogloea</taxon>
    </lineage>
</organism>
<proteinExistence type="predicted"/>
<name>A0A4Y4D164_ZOORA</name>
<evidence type="ECO:0000259" key="1">
    <source>
        <dbReference type="Pfam" id="PF06812"/>
    </source>
</evidence>
<feature type="domain" description="ImpA N-terminal" evidence="1">
    <location>
        <begin position="13"/>
        <end position="130"/>
    </location>
</feature>
<protein>
    <recommendedName>
        <fullName evidence="1">ImpA N-terminal domain-containing protein</fullName>
    </recommendedName>
</protein>
<dbReference type="PANTHER" id="PTHR37951:SF1">
    <property type="entry name" value="TYPE VI SECRETION SYSTEM COMPONENT TSSA1"/>
    <property type="match status" value="1"/>
</dbReference>
<dbReference type="InterPro" id="IPR010657">
    <property type="entry name" value="ImpA_N"/>
</dbReference>
<dbReference type="RefSeq" id="WP_141354782.1">
    <property type="nucleotide sequence ID" value="NZ_BJNV01000091.1"/>
</dbReference>
<dbReference type="PANTHER" id="PTHR37951">
    <property type="entry name" value="CYTOPLASMIC PROTEIN-RELATED"/>
    <property type="match status" value="1"/>
</dbReference>
<dbReference type="OrthoDB" id="9771118at2"/>
<dbReference type="InterPro" id="IPR017740">
    <property type="entry name" value="TssA-like"/>
</dbReference>
<reference evidence="2 3" key="1">
    <citation type="submission" date="2019-06" db="EMBL/GenBank/DDBJ databases">
        <title>Whole genome shotgun sequence of Zoogloea ramigera NBRC 15342.</title>
        <authorList>
            <person name="Hosoyama A."/>
            <person name="Uohara A."/>
            <person name="Ohji S."/>
            <person name="Ichikawa N."/>
        </authorList>
    </citation>
    <scope>NUCLEOTIDE SEQUENCE [LARGE SCALE GENOMIC DNA]</scope>
    <source>
        <strain evidence="2 3">NBRC 15342</strain>
    </source>
</reference>
<dbReference type="AlphaFoldDB" id="A0A4Y4D164"/>
<dbReference type="Proteomes" id="UP000318422">
    <property type="component" value="Unassembled WGS sequence"/>
</dbReference>
<dbReference type="EMBL" id="BJNV01000091">
    <property type="protein sequence ID" value="GEC97484.1"/>
    <property type="molecule type" value="Genomic_DNA"/>
</dbReference>
<evidence type="ECO:0000313" key="2">
    <source>
        <dbReference type="EMBL" id="GEC97484.1"/>
    </source>
</evidence>
<accession>A0A4Y4D164</accession>
<gene>
    <name evidence="2" type="ORF">ZRA01_35570</name>
</gene>
<comment type="caution">
    <text evidence="2">The sequence shown here is derived from an EMBL/GenBank/DDBJ whole genome shotgun (WGS) entry which is preliminary data.</text>
</comment>
<evidence type="ECO:0000313" key="3">
    <source>
        <dbReference type="Proteomes" id="UP000318422"/>
    </source>
</evidence>
<dbReference type="NCBIfam" id="TIGR03363">
    <property type="entry name" value="VI_chp_8"/>
    <property type="match status" value="1"/>
</dbReference>
<sequence>MDHAGLLQALPFPDQPCGDDLSFSAAFDQIQEARRFDDPTLAQGEWVTDVKEADWRGVIRLCEALLATQTKDLRVAGWLTEALGRAHGLAGLADGHALTAALCDAFWDDIHPQPEDGELEQRIGALDWLLAQTTRLLRDIPLTASAKGRYSLADLEAARANARNPGNDEDSARPSLDGFDAALRDTPAQHFSDGLRDAERLKAALGSLQATLDVRLGDAAPAFGPALDVLDDVTRNLRRHAPAAATPAAETASLPAPASAEATLREAPAASVATAATAAGGPPRNRDEALRQLEEIAAFFRRTEPHSPVAYLAEKAARWGNMSLHEWLRSVVRDDSALLRVEELLGVEERAGGE</sequence>